<evidence type="ECO:0000256" key="1">
    <source>
        <dbReference type="ARBA" id="ARBA00004167"/>
    </source>
</evidence>
<keyword evidence="7" id="KW-0472">Membrane</keyword>
<evidence type="ECO:0000256" key="4">
    <source>
        <dbReference type="ARBA" id="ARBA00022963"/>
    </source>
</evidence>
<dbReference type="GO" id="GO:0016042">
    <property type="term" value="P:lipid catabolic process"/>
    <property type="evidence" value="ECO:0007669"/>
    <property type="project" value="UniProtKB-KW"/>
</dbReference>
<dbReference type="KEGG" id="adl:AURDEDRAFT_90761"/>
<accession>J0D2A6</accession>
<evidence type="ECO:0000313" key="9">
    <source>
        <dbReference type="EMBL" id="EJD40878.1"/>
    </source>
</evidence>
<dbReference type="Proteomes" id="UP000006514">
    <property type="component" value="Unassembled WGS sequence"/>
</dbReference>
<dbReference type="InParanoid" id="J0D2A6"/>
<protein>
    <submittedName>
        <fullName evidence="9">Alpha/beta-hydrolase</fullName>
    </submittedName>
</protein>
<comment type="subcellular location">
    <subcellularLocation>
        <location evidence="1">Membrane</location>
        <topology evidence="1">Single-pass membrane protein</topology>
    </subcellularLocation>
</comment>
<evidence type="ECO:0000259" key="8">
    <source>
        <dbReference type="Pfam" id="PF00561"/>
    </source>
</evidence>
<evidence type="ECO:0000256" key="2">
    <source>
        <dbReference type="ARBA" id="ARBA00022692"/>
    </source>
</evidence>
<dbReference type="eggNOG" id="KOG2624">
    <property type="taxonomic scope" value="Eukaryota"/>
</dbReference>
<name>J0D2A6_AURST</name>
<sequence>MHIPFLGRLLLPEYGALVFGLLLLLFEALARIVTILLPDAIVRRLYQYTRSAFHAFARSPYGAAKPQDPLKLRAETIRQAKDFEELCAVYGYTPEEHLVQTKDGYLLVVHRLPSRKGQARARPGTPTGKPVVYLHHGLLMCSEIWVCLTDEERCIPFVLAEQGYDVWLGNNRGNKYSRKCVNHTPADTAFWRFSMDEFCMHDIPDTINYILEITQQPSLGYVGFSQGTAQAFAALSVHPQLNQKVNVFIAIAPAMSPPGLHNRVVDALMKASPSLMFLIFGRRSILSSTTFWQSMLYPPLFCMVIDNGLKFLFDWRCLNIAPAQKMAAYAHLYSFTSTKSVVHWFQIMRRSVFQLYDDDVSAAVRIYGQSFYHPAKFPTQNIATPIVLLYGMSDSLVDINVMKKALPDHTVAVGVPGYEHVDMIWGKDIDRLIIPHVLEALEGGRKGQKVALTNGTS</sequence>
<evidence type="ECO:0000256" key="5">
    <source>
        <dbReference type="ARBA" id="ARBA00022989"/>
    </source>
</evidence>
<dbReference type="FunCoup" id="J0D2A6">
    <property type="interactions" value="28"/>
</dbReference>
<dbReference type="GO" id="GO:0016787">
    <property type="term" value="F:hydrolase activity"/>
    <property type="evidence" value="ECO:0007669"/>
    <property type="project" value="UniProtKB-KW"/>
</dbReference>
<evidence type="ECO:0000313" key="10">
    <source>
        <dbReference type="Proteomes" id="UP000006514"/>
    </source>
</evidence>
<dbReference type="InterPro" id="IPR029058">
    <property type="entry name" value="AB_hydrolase_fold"/>
</dbReference>
<proteinExistence type="predicted"/>
<dbReference type="FunFam" id="3.40.50.1820:FF:000095">
    <property type="entry name" value="Triglyceride lipase-cholesterol esterase"/>
    <property type="match status" value="1"/>
</dbReference>
<keyword evidence="3 9" id="KW-0378">Hydrolase</keyword>
<dbReference type="Pfam" id="PF00561">
    <property type="entry name" value="Abhydrolase_1"/>
    <property type="match status" value="1"/>
</dbReference>
<evidence type="ECO:0000256" key="7">
    <source>
        <dbReference type="ARBA" id="ARBA00023136"/>
    </source>
</evidence>
<dbReference type="GO" id="GO:0016020">
    <property type="term" value="C:membrane"/>
    <property type="evidence" value="ECO:0007669"/>
    <property type="project" value="UniProtKB-SubCell"/>
</dbReference>
<feature type="domain" description="AB hydrolase-1" evidence="8">
    <location>
        <begin position="130"/>
        <end position="424"/>
    </location>
</feature>
<dbReference type="OrthoDB" id="9974421at2759"/>
<dbReference type="AlphaFoldDB" id="J0D2A6"/>
<keyword evidence="6" id="KW-0443">Lipid metabolism</keyword>
<dbReference type="PANTHER" id="PTHR11005">
    <property type="entry name" value="LYSOSOMAL ACID LIPASE-RELATED"/>
    <property type="match status" value="1"/>
</dbReference>
<dbReference type="SUPFAM" id="SSF53474">
    <property type="entry name" value="alpha/beta-Hydrolases"/>
    <property type="match status" value="1"/>
</dbReference>
<dbReference type="InterPro" id="IPR000073">
    <property type="entry name" value="AB_hydrolase_1"/>
</dbReference>
<reference evidence="10" key="1">
    <citation type="journal article" date="2012" name="Science">
        <title>The Paleozoic origin of enzymatic lignin decomposition reconstructed from 31 fungal genomes.</title>
        <authorList>
            <person name="Floudas D."/>
            <person name="Binder M."/>
            <person name="Riley R."/>
            <person name="Barry K."/>
            <person name="Blanchette R.A."/>
            <person name="Henrissat B."/>
            <person name="Martinez A.T."/>
            <person name="Otillar R."/>
            <person name="Spatafora J.W."/>
            <person name="Yadav J.S."/>
            <person name="Aerts A."/>
            <person name="Benoit I."/>
            <person name="Boyd A."/>
            <person name="Carlson A."/>
            <person name="Copeland A."/>
            <person name="Coutinho P.M."/>
            <person name="de Vries R.P."/>
            <person name="Ferreira P."/>
            <person name="Findley K."/>
            <person name="Foster B."/>
            <person name="Gaskell J."/>
            <person name="Glotzer D."/>
            <person name="Gorecki P."/>
            <person name="Heitman J."/>
            <person name="Hesse C."/>
            <person name="Hori C."/>
            <person name="Igarashi K."/>
            <person name="Jurgens J.A."/>
            <person name="Kallen N."/>
            <person name="Kersten P."/>
            <person name="Kohler A."/>
            <person name="Kuees U."/>
            <person name="Kumar T.K.A."/>
            <person name="Kuo A."/>
            <person name="LaButti K."/>
            <person name="Larrondo L.F."/>
            <person name="Lindquist E."/>
            <person name="Ling A."/>
            <person name="Lombard V."/>
            <person name="Lucas S."/>
            <person name="Lundell T."/>
            <person name="Martin R."/>
            <person name="McLaughlin D.J."/>
            <person name="Morgenstern I."/>
            <person name="Morin E."/>
            <person name="Murat C."/>
            <person name="Nagy L.G."/>
            <person name="Nolan M."/>
            <person name="Ohm R.A."/>
            <person name="Patyshakuliyeva A."/>
            <person name="Rokas A."/>
            <person name="Ruiz-Duenas F.J."/>
            <person name="Sabat G."/>
            <person name="Salamov A."/>
            <person name="Samejima M."/>
            <person name="Schmutz J."/>
            <person name="Slot J.C."/>
            <person name="St John F."/>
            <person name="Stenlid J."/>
            <person name="Sun H."/>
            <person name="Sun S."/>
            <person name="Syed K."/>
            <person name="Tsang A."/>
            <person name="Wiebenga A."/>
            <person name="Young D."/>
            <person name="Pisabarro A."/>
            <person name="Eastwood D.C."/>
            <person name="Martin F."/>
            <person name="Cullen D."/>
            <person name="Grigoriev I.V."/>
            <person name="Hibbett D.S."/>
        </authorList>
    </citation>
    <scope>NUCLEOTIDE SEQUENCE [LARGE SCALE GENOMIC DNA]</scope>
    <source>
        <strain evidence="10">TFB10046</strain>
    </source>
</reference>
<gene>
    <name evidence="9" type="ORF">AURDEDRAFT_90761</name>
</gene>
<keyword evidence="4" id="KW-0442">Lipid degradation</keyword>
<evidence type="ECO:0000256" key="6">
    <source>
        <dbReference type="ARBA" id="ARBA00023098"/>
    </source>
</evidence>
<keyword evidence="2" id="KW-0812">Transmembrane</keyword>
<dbReference type="EMBL" id="JH687798">
    <property type="protein sequence ID" value="EJD40878.1"/>
    <property type="molecule type" value="Genomic_DNA"/>
</dbReference>
<evidence type="ECO:0000256" key="3">
    <source>
        <dbReference type="ARBA" id="ARBA00022801"/>
    </source>
</evidence>
<organism evidence="9 10">
    <name type="scientific">Auricularia subglabra (strain TFB-10046 / SS5)</name>
    <name type="common">White-rot fungus</name>
    <name type="synonym">Auricularia delicata (strain TFB10046)</name>
    <dbReference type="NCBI Taxonomy" id="717982"/>
    <lineage>
        <taxon>Eukaryota</taxon>
        <taxon>Fungi</taxon>
        <taxon>Dikarya</taxon>
        <taxon>Basidiomycota</taxon>
        <taxon>Agaricomycotina</taxon>
        <taxon>Agaricomycetes</taxon>
        <taxon>Auriculariales</taxon>
        <taxon>Auriculariaceae</taxon>
        <taxon>Auricularia</taxon>
    </lineage>
</organism>
<dbReference type="Gene3D" id="3.40.50.1820">
    <property type="entry name" value="alpha/beta hydrolase"/>
    <property type="match status" value="1"/>
</dbReference>
<keyword evidence="10" id="KW-1185">Reference proteome</keyword>
<dbReference type="OMA" id="WRMYNEI"/>
<keyword evidence="5" id="KW-1133">Transmembrane helix</keyword>